<reference evidence="4" key="1">
    <citation type="journal article" date="2023" name="IScience">
        <title>Live-bearing cockroach genome reveals convergent evolutionary mechanisms linked to viviparity in insects and beyond.</title>
        <authorList>
            <person name="Fouks B."/>
            <person name="Harrison M.C."/>
            <person name="Mikhailova A.A."/>
            <person name="Marchal E."/>
            <person name="English S."/>
            <person name="Carruthers M."/>
            <person name="Jennings E.C."/>
            <person name="Chiamaka E.L."/>
            <person name="Frigard R.A."/>
            <person name="Pippel M."/>
            <person name="Attardo G.M."/>
            <person name="Benoit J.B."/>
            <person name="Bornberg-Bauer E."/>
            <person name="Tobe S.S."/>
        </authorList>
    </citation>
    <scope>NUCLEOTIDE SEQUENCE</scope>
    <source>
        <strain evidence="4">Stay&amp;Tobe</strain>
    </source>
</reference>
<dbReference type="AlphaFoldDB" id="A0AAD7ZN05"/>
<comment type="caution">
    <text evidence="4">The sequence shown here is derived from an EMBL/GenBank/DDBJ whole genome shotgun (WGS) entry which is preliminary data.</text>
</comment>
<dbReference type="PROSITE" id="PS50297">
    <property type="entry name" value="ANK_REP_REGION"/>
    <property type="match status" value="2"/>
</dbReference>
<name>A0AAD7ZN05_DIPPU</name>
<keyword evidence="5" id="KW-1185">Reference proteome</keyword>
<dbReference type="EMBL" id="JASPKZ010007539">
    <property type="protein sequence ID" value="KAJ9583719.1"/>
    <property type="molecule type" value="Genomic_DNA"/>
</dbReference>
<reference evidence="4" key="2">
    <citation type="submission" date="2023-05" db="EMBL/GenBank/DDBJ databases">
        <authorList>
            <person name="Fouks B."/>
        </authorList>
    </citation>
    <scope>NUCLEOTIDE SEQUENCE</scope>
    <source>
        <strain evidence="4">Stay&amp;Tobe</strain>
        <tissue evidence="4">Testes</tissue>
    </source>
</reference>
<dbReference type="Proteomes" id="UP001233999">
    <property type="component" value="Unassembled WGS sequence"/>
</dbReference>
<evidence type="ECO:0000256" key="1">
    <source>
        <dbReference type="ARBA" id="ARBA00022737"/>
    </source>
</evidence>
<feature type="repeat" description="ANK" evidence="3">
    <location>
        <begin position="24"/>
        <end position="56"/>
    </location>
</feature>
<dbReference type="Pfam" id="PF12796">
    <property type="entry name" value="Ank_2"/>
    <property type="match status" value="2"/>
</dbReference>
<evidence type="ECO:0000313" key="5">
    <source>
        <dbReference type="Proteomes" id="UP001233999"/>
    </source>
</evidence>
<keyword evidence="1" id="KW-0677">Repeat</keyword>
<evidence type="ECO:0008006" key="6">
    <source>
        <dbReference type="Google" id="ProtNLM"/>
    </source>
</evidence>
<organism evidence="4 5">
    <name type="scientific">Diploptera punctata</name>
    <name type="common">Pacific beetle cockroach</name>
    <dbReference type="NCBI Taxonomy" id="6984"/>
    <lineage>
        <taxon>Eukaryota</taxon>
        <taxon>Metazoa</taxon>
        <taxon>Ecdysozoa</taxon>
        <taxon>Arthropoda</taxon>
        <taxon>Hexapoda</taxon>
        <taxon>Insecta</taxon>
        <taxon>Pterygota</taxon>
        <taxon>Neoptera</taxon>
        <taxon>Polyneoptera</taxon>
        <taxon>Dictyoptera</taxon>
        <taxon>Blattodea</taxon>
        <taxon>Blaberoidea</taxon>
        <taxon>Blaberidae</taxon>
        <taxon>Diplopterinae</taxon>
        <taxon>Diploptera</taxon>
    </lineage>
</organism>
<dbReference type="PANTHER" id="PTHR24171">
    <property type="entry name" value="ANKYRIN REPEAT DOMAIN-CONTAINING PROTEIN 39-RELATED"/>
    <property type="match status" value="1"/>
</dbReference>
<dbReference type="InterPro" id="IPR002110">
    <property type="entry name" value="Ankyrin_rpt"/>
</dbReference>
<evidence type="ECO:0000313" key="4">
    <source>
        <dbReference type="EMBL" id="KAJ9583719.1"/>
    </source>
</evidence>
<dbReference type="Gene3D" id="1.25.40.20">
    <property type="entry name" value="Ankyrin repeat-containing domain"/>
    <property type="match status" value="2"/>
</dbReference>
<gene>
    <name evidence="4" type="ORF">L9F63_021940</name>
</gene>
<evidence type="ECO:0000256" key="3">
    <source>
        <dbReference type="PROSITE-ProRule" id="PRU00023"/>
    </source>
</evidence>
<dbReference type="PROSITE" id="PS50088">
    <property type="entry name" value="ANK_REPEAT"/>
    <property type="match status" value="2"/>
</dbReference>
<dbReference type="PANTHER" id="PTHR24171:SF9">
    <property type="entry name" value="ANKYRIN REPEAT DOMAIN-CONTAINING PROTEIN 39"/>
    <property type="match status" value="1"/>
</dbReference>
<protein>
    <recommendedName>
        <fullName evidence="6">Ankyrin repeat protein</fullName>
    </recommendedName>
</protein>
<dbReference type="SUPFAM" id="SSF48403">
    <property type="entry name" value="Ankyrin repeat"/>
    <property type="match status" value="1"/>
</dbReference>
<feature type="repeat" description="ANK" evidence="3">
    <location>
        <begin position="94"/>
        <end position="126"/>
    </location>
</feature>
<dbReference type="SMART" id="SM00248">
    <property type="entry name" value="ANK"/>
    <property type="match status" value="3"/>
</dbReference>
<keyword evidence="2 3" id="KW-0040">ANK repeat</keyword>
<evidence type="ECO:0000256" key="2">
    <source>
        <dbReference type="ARBA" id="ARBA00023043"/>
    </source>
</evidence>
<dbReference type="PRINTS" id="PR01415">
    <property type="entry name" value="ANKYRIN"/>
</dbReference>
<proteinExistence type="predicted"/>
<sequence>MVYGDMMPILVENGGSVNVADKHEGLTPLHIASYRGEFTIVEYLLKRKANILAVSKKFVTPLHFAAFCGCANVVKMFLRKCNFNHKIINKKDIFGNTILHCAAVSGNSRLVKYLIQRGADVEARNKFTHSALHLAKRKTVIEILMNAQDYNSR</sequence>
<accession>A0AAD7ZN05</accession>
<dbReference type="InterPro" id="IPR036770">
    <property type="entry name" value="Ankyrin_rpt-contain_sf"/>
</dbReference>